<keyword evidence="1" id="KW-1133">Transmembrane helix</keyword>
<evidence type="ECO:0000313" key="3">
    <source>
        <dbReference type="Proteomes" id="UP000759103"/>
    </source>
</evidence>
<sequence length="168" mass="18690">MTRVLVFAAVLLGTCLYAFRRGGAPERWVAALLLTAAIASYLLPHVRGYTYFHVEWQRVAIDTALLAGLVAVSLTADRFWPLYLTAFHALTVMTHGVRAYDPAVLPIVYTRVAAWLAYPGLLLLVIGVARHHRRLRAGAREFDWTFQRRGAADEARTCDARGAGLRDP</sequence>
<comment type="caution">
    <text evidence="2">The sequence shown here is derived from an EMBL/GenBank/DDBJ whole genome shotgun (WGS) entry which is preliminary data.</text>
</comment>
<feature type="transmembrane region" description="Helical" evidence="1">
    <location>
        <begin position="103"/>
        <end position="126"/>
    </location>
</feature>
<reference evidence="2 3" key="1">
    <citation type="submission" date="2021-07" db="EMBL/GenBank/DDBJ databases">
        <title>Sphingomonas sp.</title>
        <authorList>
            <person name="Feng G."/>
            <person name="Li J."/>
            <person name="Pan M."/>
        </authorList>
    </citation>
    <scope>NUCLEOTIDE SEQUENCE [LARGE SCALE GENOMIC DNA]</scope>
    <source>
        <strain evidence="2 3">RRHST34</strain>
    </source>
</reference>
<name>A0ABS7BPR6_9SPHN</name>
<keyword evidence="1" id="KW-0812">Transmembrane</keyword>
<organism evidence="2 3">
    <name type="scientific">Sphingomonas citri</name>
    <dbReference type="NCBI Taxonomy" id="2862499"/>
    <lineage>
        <taxon>Bacteria</taxon>
        <taxon>Pseudomonadati</taxon>
        <taxon>Pseudomonadota</taxon>
        <taxon>Alphaproteobacteria</taxon>
        <taxon>Sphingomonadales</taxon>
        <taxon>Sphingomonadaceae</taxon>
        <taxon>Sphingomonas</taxon>
    </lineage>
</organism>
<dbReference type="RefSeq" id="WP_219749008.1">
    <property type="nucleotide sequence ID" value="NZ_JAHXZN010000004.1"/>
</dbReference>
<keyword evidence="1" id="KW-0472">Membrane</keyword>
<feature type="transmembrane region" description="Helical" evidence="1">
    <location>
        <begin position="28"/>
        <end position="47"/>
    </location>
</feature>
<proteinExistence type="predicted"/>
<feature type="transmembrane region" description="Helical" evidence="1">
    <location>
        <begin position="59"/>
        <end position="83"/>
    </location>
</feature>
<evidence type="ECO:0000313" key="2">
    <source>
        <dbReference type="EMBL" id="MBW6531614.1"/>
    </source>
</evidence>
<dbReference type="EMBL" id="JAHXZN010000004">
    <property type="protein sequence ID" value="MBW6531614.1"/>
    <property type="molecule type" value="Genomic_DNA"/>
</dbReference>
<dbReference type="Proteomes" id="UP000759103">
    <property type="component" value="Unassembled WGS sequence"/>
</dbReference>
<evidence type="ECO:0000256" key="1">
    <source>
        <dbReference type="SAM" id="Phobius"/>
    </source>
</evidence>
<accession>A0ABS7BPR6</accession>
<gene>
    <name evidence="2" type="ORF">KZ820_12795</name>
</gene>
<keyword evidence="3" id="KW-1185">Reference proteome</keyword>
<protein>
    <submittedName>
        <fullName evidence="2">Uncharacterized protein</fullName>
    </submittedName>
</protein>